<feature type="compositionally biased region" description="Low complexity" evidence="2">
    <location>
        <begin position="513"/>
        <end position="526"/>
    </location>
</feature>
<dbReference type="InterPro" id="IPR047738">
    <property type="entry name" value="SAV_2336-like_N"/>
</dbReference>
<organism evidence="4 5">
    <name type="scientific">Streptacidiphilus fuscans</name>
    <dbReference type="NCBI Taxonomy" id="2789292"/>
    <lineage>
        <taxon>Bacteria</taxon>
        <taxon>Bacillati</taxon>
        <taxon>Actinomycetota</taxon>
        <taxon>Actinomycetes</taxon>
        <taxon>Kitasatosporales</taxon>
        <taxon>Streptomycetaceae</taxon>
        <taxon>Streptacidiphilus</taxon>
    </lineage>
</organism>
<feature type="domain" description="Restriction endonuclease type IV Mrr" evidence="3">
    <location>
        <begin position="783"/>
        <end position="893"/>
    </location>
</feature>
<keyword evidence="4" id="KW-0255">Endonuclease</keyword>
<dbReference type="InterPro" id="IPR052906">
    <property type="entry name" value="Type_IV_Methyl-Rstrct_Enzyme"/>
</dbReference>
<dbReference type="Gene3D" id="2.130.10.10">
    <property type="entry name" value="YVTN repeat-like/Quinoprotein amine dehydrogenase"/>
    <property type="match status" value="1"/>
</dbReference>
<dbReference type="PANTHER" id="PTHR30015">
    <property type="entry name" value="MRR RESTRICTION SYSTEM PROTEIN"/>
    <property type="match status" value="1"/>
</dbReference>
<evidence type="ECO:0000256" key="2">
    <source>
        <dbReference type="SAM" id="MobiDB-lite"/>
    </source>
</evidence>
<dbReference type="GO" id="GO:0003677">
    <property type="term" value="F:DNA binding"/>
    <property type="evidence" value="ECO:0007669"/>
    <property type="project" value="InterPro"/>
</dbReference>
<dbReference type="AlphaFoldDB" id="A0A931B6B2"/>
<dbReference type="PROSITE" id="PS50082">
    <property type="entry name" value="WD_REPEATS_2"/>
    <property type="match status" value="1"/>
</dbReference>
<dbReference type="InterPro" id="IPR007560">
    <property type="entry name" value="Restrct_endonuc_IV_Mrr"/>
</dbReference>
<dbReference type="Gene3D" id="3.40.1350.10">
    <property type="match status" value="1"/>
</dbReference>
<name>A0A931B6B2_9ACTN</name>
<dbReference type="RefSeq" id="WP_196197063.1">
    <property type="nucleotide sequence ID" value="NZ_JADPRT010000013.1"/>
</dbReference>
<reference evidence="4" key="1">
    <citation type="submission" date="2020-11" db="EMBL/GenBank/DDBJ databases">
        <title>Isolation and identification of active actinomycetes.</title>
        <authorList>
            <person name="Yu B."/>
        </authorList>
    </citation>
    <scope>NUCLEOTIDE SEQUENCE</scope>
    <source>
        <strain evidence="4">NEAU-YB345</strain>
    </source>
</reference>
<comment type="caution">
    <text evidence="4">The sequence shown here is derived from an EMBL/GenBank/DDBJ whole genome shotgun (WGS) entry which is preliminary data.</text>
</comment>
<dbReference type="Proteomes" id="UP000657385">
    <property type="component" value="Unassembled WGS sequence"/>
</dbReference>
<dbReference type="InterPro" id="IPR036322">
    <property type="entry name" value="WD40_repeat_dom_sf"/>
</dbReference>
<dbReference type="PANTHER" id="PTHR30015:SF7">
    <property type="entry name" value="TYPE IV METHYL-DIRECTED RESTRICTION ENZYME ECOKMRR"/>
    <property type="match status" value="1"/>
</dbReference>
<keyword evidence="5" id="KW-1185">Reference proteome</keyword>
<dbReference type="Pfam" id="PF04471">
    <property type="entry name" value="Mrr_cat"/>
    <property type="match status" value="1"/>
</dbReference>
<keyword evidence="4" id="KW-0540">Nuclease</keyword>
<dbReference type="InterPro" id="IPR011335">
    <property type="entry name" value="Restrct_endonuc-II-like"/>
</dbReference>
<dbReference type="SUPFAM" id="SSF50978">
    <property type="entry name" value="WD40 repeat-like"/>
    <property type="match status" value="1"/>
</dbReference>
<dbReference type="SUPFAM" id="SSF52980">
    <property type="entry name" value="Restriction endonuclease-like"/>
    <property type="match status" value="1"/>
</dbReference>
<dbReference type="GO" id="GO:0009307">
    <property type="term" value="P:DNA restriction-modification system"/>
    <property type="evidence" value="ECO:0007669"/>
    <property type="project" value="InterPro"/>
</dbReference>
<gene>
    <name evidence="4" type="ORF">I2501_28190</name>
</gene>
<protein>
    <submittedName>
        <fullName evidence="4">Restriction endonuclease</fullName>
    </submittedName>
</protein>
<feature type="region of interest" description="Disordered" evidence="2">
    <location>
        <begin position="488"/>
        <end position="548"/>
    </location>
</feature>
<dbReference type="NCBIfam" id="NF041121">
    <property type="entry name" value="SAV_2336_NTERM"/>
    <property type="match status" value="1"/>
</dbReference>
<dbReference type="InterPro" id="IPR015943">
    <property type="entry name" value="WD40/YVTN_repeat-like_dom_sf"/>
</dbReference>
<keyword evidence="4" id="KW-0378">Hydrolase</keyword>
<evidence type="ECO:0000313" key="5">
    <source>
        <dbReference type="Proteomes" id="UP000657385"/>
    </source>
</evidence>
<evidence type="ECO:0000256" key="1">
    <source>
        <dbReference type="PROSITE-ProRule" id="PRU00221"/>
    </source>
</evidence>
<evidence type="ECO:0000259" key="3">
    <source>
        <dbReference type="Pfam" id="PF04471"/>
    </source>
</evidence>
<sequence>MIDLLLRALIESGADAGPEELAEILWLAIRIGAVDRQANTTTGIKQSDANEQLAHPRAGIEVGSLEAVGGDDYYYAMPRNEATAAVQGSRRGEGVLVRRAMALQNPLGLMRALRPLSSRTVPGSTRTELDEERSVASSVEQGMVVPILKPQRGRWLDLAIVLDSHHSMLLWHDLVAELCSAITQTGIFRDVRLWFLSGTDAGATPTVATSKDGAPRHPQEVADPSGHRLVLVVTDTVAEGWNGPGVETVLRHWATHNPVALVNVLPRRLWSRCAVTPSGVLVRAGRPAASNVSWRVALPQRRNMRANPKFTGQTRSRLADRIAIPIVEASPVGLGALASLVAGKGRWSRMSCFTVSRGGTTSEVLAAQEPAASADLDAMQALRRFRESASPIAQELAGYLSAVPLTLPVMTLVRRAMVPHSEHGHLAEVALGGLFTQWHGRSRTGDMARFEFDFIPGVRDALLGSQLRHDITAVQELVRREVGKYVKGRSGAPSSDFPATRATTDETGDRPIAPAALPFAQSAAIPGTMGGSSRARRQSPRSHSSFRIPAGAMAMASVSGADGRSLLATYSPDGTIRIWDPRDGSLAREPFMVRAPGTVAIAALPQRGRSTHLATISVDGMVRLWDSNDGALSGTGFTINQRDVLAMTEFSSIERGLLLATTGYGGGVRLWDAAAGGSQVGREYHIGTFPGRALTFLMDTRNRPYLATADYSGEVLLWDLESRDFGPRRLMAIRPPEILAMASIDRAKRSSLLATIGYDSVVRIWDPFAQFPSTRSRFHDYLSAMNPLEFESLIIRLFEAMDVGRITTAGGGRAGIDVILTNRETGEVSIVQAKYVQRAVPTEELQMLARAMGDLRASRGILVTNGVFSRPNFELAKDLERIELIDGEKLWELVQEYLASEISSDGFPIAQRRETSDDY</sequence>
<accession>A0A931B6B2</accession>
<feature type="repeat" description="WD" evidence="1">
    <location>
        <begin position="565"/>
        <end position="589"/>
    </location>
</feature>
<dbReference type="InterPro" id="IPR011856">
    <property type="entry name" value="tRNA_endonuc-like_dom_sf"/>
</dbReference>
<dbReference type="SMART" id="SM00320">
    <property type="entry name" value="WD40"/>
    <property type="match status" value="4"/>
</dbReference>
<proteinExistence type="predicted"/>
<keyword evidence="1" id="KW-0853">WD repeat</keyword>
<dbReference type="InterPro" id="IPR001680">
    <property type="entry name" value="WD40_rpt"/>
</dbReference>
<dbReference type="GO" id="GO:0015666">
    <property type="term" value="F:restriction endodeoxyribonuclease activity"/>
    <property type="evidence" value="ECO:0007669"/>
    <property type="project" value="TreeGrafter"/>
</dbReference>
<dbReference type="EMBL" id="JADPRT010000013">
    <property type="protein sequence ID" value="MBF9071909.1"/>
    <property type="molecule type" value="Genomic_DNA"/>
</dbReference>
<evidence type="ECO:0000313" key="4">
    <source>
        <dbReference type="EMBL" id="MBF9071909.1"/>
    </source>
</evidence>